<proteinExistence type="predicted"/>
<dbReference type="InterPro" id="IPR009875">
    <property type="entry name" value="PilZ_domain"/>
</dbReference>
<feature type="domain" description="PilZ" evidence="1">
    <location>
        <begin position="17"/>
        <end position="119"/>
    </location>
</feature>
<dbReference type="EMBL" id="JAAIJQ010000040">
    <property type="protein sequence ID" value="NEV63039.1"/>
    <property type="molecule type" value="Genomic_DNA"/>
</dbReference>
<organism evidence="2 3">
    <name type="scientific">Thiorhodococcus minor</name>
    <dbReference type="NCBI Taxonomy" id="57489"/>
    <lineage>
        <taxon>Bacteria</taxon>
        <taxon>Pseudomonadati</taxon>
        <taxon>Pseudomonadota</taxon>
        <taxon>Gammaproteobacteria</taxon>
        <taxon>Chromatiales</taxon>
        <taxon>Chromatiaceae</taxon>
        <taxon>Thiorhodococcus</taxon>
    </lineage>
</organism>
<gene>
    <name evidence="2" type="ORF">G3446_14275</name>
</gene>
<dbReference type="Gene3D" id="2.40.10.220">
    <property type="entry name" value="predicted glycosyltransferase like domains"/>
    <property type="match status" value="1"/>
</dbReference>
<keyword evidence="3" id="KW-1185">Reference proteome</keyword>
<reference evidence="2 3" key="1">
    <citation type="submission" date="2020-02" db="EMBL/GenBank/DDBJ databases">
        <title>Genome sequences of Thiorhodococcus mannitoliphagus and Thiorhodococcus minor, purple sulfur photosynthetic bacteria in the gammaproteobacterial family, Chromatiaceae.</title>
        <authorList>
            <person name="Aviles F.A."/>
            <person name="Meyer T.E."/>
            <person name="Kyndt J.A."/>
        </authorList>
    </citation>
    <scope>NUCLEOTIDE SEQUENCE [LARGE SCALE GENOMIC DNA]</scope>
    <source>
        <strain evidence="2 3">DSM 11518</strain>
    </source>
</reference>
<dbReference type="Proteomes" id="UP000483379">
    <property type="component" value="Unassembled WGS sequence"/>
</dbReference>
<accession>A0A6M0K0Y9</accession>
<evidence type="ECO:0000313" key="2">
    <source>
        <dbReference type="EMBL" id="NEV63039.1"/>
    </source>
</evidence>
<dbReference type="SUPFAM" id="SSF141371">
    <property type="entry name" value="PilZ domain-like"/>
    <property type="match status" value="1"/>
</dbReference>
<dbReference type="Pfam" id="PF07238">
    <property type="entry name" value="PilZ"/>
    <property type="match status" value="1"/>
</dbReference>
<evidence type="ECO:0000259" key="1">
    <source>
        <dbReference type="Pfam" id="PF07238"/>
    </source>
</evidence>
<name>A0A6M0K0Y9_9GAMM</name>
<dbReference type="RefSeq" id="WP_164453504.1">
    <property type="nucleotide sequence ID" value="NZ_JAAIJQ010000040.1"/>
</dbReference>
<dbReference type="GO" id="GO:0035438">
    <property type="term" value="F:cyclic-di-GMP binding"/>
    <property type="evidence" value="ECO:0007669"/>
    <property type="project" value="InterPro"/>
</dbReference>
<sequence>MSKASYSASLSSSLAPDRRTQQRLSVEVPVAVTVRSLDLRLRGVTKDLSWGGLLVNLAEPLPEGTRALRVTLPWKRDERINAIAQVLRTKRLQDGRTLVALRFMTLSPRSHMRLEQLLQALSTSAPEEREAGLVRELEVSVNDLDELRDMMETIATGRYTCTVFEAYTKDQSLCFVLAGTEEWTGIRLRARVVDVKPTALSGYLDVPLYSATLQFEHPKESLAKLIDYIIGQLPEPSQASTMVEWSQMVHSQLIKPLKVSTEPAPRPLSKRPVRSVLHSVLETDFPEALNYLLLGWGDVDAFEMMFRELTMGDRFQLGGWPADAWEELMLLQDIHDHVFGVTGERHKFSLF</sequence>
<dbReference type="AlphaFoldDB" id="A0A6M0K0Y9"/>
<evidence type="ECO:0000313" key="3">
    <source>
        <dbReference type="Proteomes" id="UP000483379"/>
    </source>
</evidence>
<protein>
    <submittedName>
        <fullName evidence="2">PilZ domain-containing protein</fullName>
    </submittedName>
</protein>
<comment type="caution">
    <text evidence="2">The sequence shown here is derived from an EMBL/GenBank/DDBJ whole genome shotgun (WGS) entry which is preliminary data.</text>
</comment>